<proteinExistence type="predicted"/>
<comment type="caution">
    <text evidence="1">The sequence shown here is derived from an EMBL/GenBank/DDBJ whole genome shotgun (WGS) entry which is preliminary data.</text>
</comment>
<dbReference type="Proteomes" id="UP001434883">
    <property type="component" value="Unassembled WGS sequence"/>
</dbReference>
<protein>
    <submittedName>
        <fullName evidence="1">Uncharacterized protein</fullName>
    </submittedName>
</protein>
<gene>
    <name evidence="1" type="ORF">XENOCAPTIV_020058</name>
</gene>
<evidence type="ECO:0000313" key="2">
    <source>
        <dbReference type="Proteomes" id="UP001434883"/>
    </source>
</evidence>
<organism evidence="1 2">
    <name type="scientific">Xenoophorus captivus</name>
    <dbReference type="NCBI Taxonomy" id="1517983"/>
    <lineage>
        <taxon>Eukaryota</taxon>
        <taxon>Metazoa</taxon>
        <taxon>Chordata</taxon>
        <taxon>Craniata</taxon>
        <taxon>Vertebrata</taxon>
        <taxon>Euteleostomi</taxon>
        <taxon>Actinopterygii</taxon>
        <taxon>Neopterygii</taxon>
        <taxon>Teleostei</taxon>
        <taxon>Neoteleostei</taxon>
        <taxon>Acanthomorphata</taxon>
        <taxon>Ovalentaria</taxon>
        <taxon>Atherinomorphae</taxon>
        <taxon>Cyprinodontiformes</taxon>
        <taxon>Goodeidae</taxon>
        <taxon>Xenoophorus</taxon>
    </lineage>
</organism>
<accession>A0ABV0R9P9</accession>
<keyword evidence="2" id="KW-1185">Reference proteome</keyword>
<sequence length="101" mass="11964">MAPSMVVKSKLDRLTDFLPLKPKDFVIILLLFCYYYLQEWFTESEAFSKLMNIAAKYCLESMVEVLLHIHDQNRNQTVQEITNCWPRDNKLTVYQQVSTEP</sequence>
<dbReference type="EMBL" id="JAHRIN010037907">
    <property type="protein sequence ID" value="MEQ2204870.1"/>
    <property type="molecule type" value="Genomic_DNA"/>
</dbReference>
<evidence type="ECO:0000313" key="1">
    <source>
        <dbReference type="EMBL" id="MEQ2204870.1"/>
    </source>
</evidence>
<reference evidence="1 2" key="1">
    <citation type="submission" date="2021-06" db="EMBL/GenBank/DDBJ databases">
        <authorList>
            <person name="Palmer J.M."/>
        </authorList>
    </citation>
    <scope>NUCLEOTIDE SEQUENCE [LARGE SCALE GENOMIC DNA]</scope>
    <source>
        <strain evidence="1 2">XC_2019</strain>
        <tissue evidence="1">Muscle</tissue>
    </source>
</reference>
<name>A0ABV0R9P9_9TELE</name>